<evidence type="ECO:0000256" key="1">
    <source>
        <dbReference type="SAM" id="SignalP"/>
    </source>
</evidence>
<reference evidence="2 3" key="1">
    <citation type="submission" date="2016-07" db="EMBL/GenBank/DDBJ databases">
        <title>Pervasive Adenine N6-methylation of Active Genes in Fungi.</title>
        <authorList>
            <consortium name="DOE Joint Genome Institute"/>
            <person name="Mondo S.J."/>
            <person name="Dannebaum R.O."/>
            <person name="Kuo R.C."/>
            <person name="Labutti K."/>
            <person name="Haridas S."/>
            <person name="Kuo A."/>
            <person name="Salamov A."/>
            <person name="Ahrendt S.R."/>
            <person name="Lipzen A."/>
            <person name="Sullivan W."/>
            <person name="Andreopoulos W.B."/>
            <person name="Clum A."/>
            <person name="Lindquist E."/>
            <person name="Daum C."/>
            <person name="Ramamoorthy G.K."/>
            <person name="Gryganskyi A."/>
            <person name="Culley D."/>
            <person name="Magnuson J.K."/>
            <person name="James T.Y."/>
            <person name="O'Malley M.A."/>
            <person name="Stajich J.E."/>
            <person name="Spatafora J.W."/>
            <person name="Visel A."/>
            <person name="Grigoriev I.V."/>
        </authorList>
    </citation>
    <scope>NUCLEOTIDE SEQUENCE [LARGE SCALE GENOMIC DNA]</scope>
    <source>
        <strain evidence="2 3">12-1054</strain>
    </source>
</reference>
<dbReference type="AlphaFoldDB" id="A0A1Y2FA53"/>
<dbReference type="EMBL" id="MCFI01000012">
    <property type="protein sequence ID" value="ORY80802.1"/>
    <property type="molecule type" value="Genomic_DNA"/>
</dbReference>
<dbReference type="Proteomes" id="UP000193685">
    <property type="component" value="Unassembled WGS sequence"/>
</dbReference>
<evidence type="ECO:0000313" key="3">
    <source>
        <dbReference type="Proteomes" id="UP000193685"/>
    </source>
</evidence>
<dbReference type="RefSeq" id="XP_040724447.1">
    <property type="nucleotide sequence ID" value="XM_040872348.1"/>
</dbReference>
<feature type="signal peptide" evidence="1">
    <location>
        <begin position="1"/>
        <end position="27"/>
    </location>
</feature>
<organism evidence="2 3">
    <name type="scientific">Protomyces lactucae-debilis</name>
    <dbReference type="NCBI Taxonomy" id="2754530"/>
    <lineage>
        <taxon>Eukaryota</taxon>
        <taxon>Fungi</taxon>
        <taxon>Dikarya</taxon>
        <taxon>Ascomycota</taxon>
        <taxon>Taphrinomycotina</taxon>
        <taxon>Taphrinomycetes</taxon>
        <taxon>Taphrinales</taxon>
        <taxon>Protomycetaceae</taxon>
        <taxon>Protomyces</taxon>
    </lineage>
</organism>
<sequence length="172" mass="18995">MRLAPPNVISSAVVITIGLALVGHTTAFQLSCNNAGCPPGWMMDGRYKDCLQLRGCLFYAEIRDPSDPLDRLKTWNALRGSIGPNADAMFVYTDTTNGAAPSSGSKYWQATQFICWRAWASFSVPSLWKNQPIQKKDLSFKDDYGVLYQGRIDCTGADVTQKEVRCCKACPI</sequence>
<keyword evidence="3" id="KW-1185">Reference proteome</keyword>
<gene>
    <name evidence="2" type="ORF">BCR37DRAFT_53656</name>
</gene>
<proteinExistence type="predicted"/>
<evidence type="ECO:0000313" key="2">
    <source>
        <dbReference type="EMBL" id="ORY80802.1"/>
    </source>
</evidence>
<comment type="caution">
    <text evidence="2">The sequence shown here is derived from an EMBL/GenBank/DDBJ whole genome shotgun (WGS) entry which is preliminary data.</text>
</comment>
<dbReference type="GeneID" id="63788947"/>
<keyword evidence="1" id="KW-0732">Signal</keyword>
<name>A0A1Y2FA53_PROLT</name>
<protein>
    <submittedName>
        <fullName evidence="2">Uncharacterized protein</fullName>
    </submittedName>
</protein>
<feature type="chain" id="PRO_5012282398" evidence="1">
    <location>
        <begin position="28"/>
        <end position="172"/>
    </location>
</feature>
<accession>A0A1Y2FA53</accession>